<comment type="caution">
    <text evidence="2">The sequence shown here is derived from an EMBL/GenBank/DDBJ whole genome shotgun (WGS) entry which is preliminary data.</text>
</comment>
<feature type="compositionally biased region" description="Basic and acidic residues" evidence="1">
    <location>
        <begin position="114"/>
        <end position="199"/>
    </location>
</feature>
<dbReference type="Proteomes" id="UP001175271">
    <property type="component" value="Unassembled WGS sequence"/>
</dbReference>
<name>A0AA39HF53_9BILA</name>
<keyword evidence="3" id="KW-1185">Reference proteome</keyword>
<feature type="region of interest" description="Disordered" evidence="1">
    <location>
        <begin position="390"/>
        <end position="422"/>
    </location>
</feature>
<dbReference type="EMBL" id="JAUCMV010000004">
    <property type="protein sequence ID" value="KAK0403569.1"/>
    <property type="molecule type" value="Genomic_DNA"/>
</dbReference>
<evidence type="ECO:0000313" key="3">
    <source>
        <dbReference type="Proteomes" id="UP001175271"/>
    </source>
</evidence>
<feature type="compositionally biased region" description="Basic and acidic residues" evidence="1">
    <location>
        <begin position="69"/>
        <end position="80"/>
    </location>
</feature>
<feature type="region of interest" description="Disordered" evidence="1">
    <location>
        <begin position="445"/>
        <end position="485"/>
    </location>
</feature>
<accession>A0AA39HF53</accession>
<evidence type="ECO:0000313" key="2">
    <source>
        <dbReference type="EMBL" id="KAK0403569.1"/>
    </source>
</evidence>
<dbReference type="AlphaFoldDB" id="A0AA39HF53"/>
<gene>
    <name evidence="2" type="ORF">QR680_017001</name>
</gene>
<reference evidence="2" key="1">
    <citation type="submission" date="2023-06" db="EMBL/GenBank/DDBJ databases">
        <title>Genomic analysis of the entomopathogenic nematode Steinernema hermaphroditum.</title>
        <authorList>
            <person name="Schwarz E.M."/>
            <person name="Heppert J.K."/>
            <person name="Baniya A."/>
            <person name="Schwartz H.T."/>
            <person name="Tan C.-H."/>
            <person name="Antoshechkin I."/>
            <person name="Sternberg P.W."/>
            <person name="Goodrich-Blair H."/>
            <person name="Dillman A.R."/>
        </authorList>
    </citation>
    <scope>NUCLEOTIDE SEQUENCE</scope>
    <source>
        <strain evidence="2">PS9179</strain>
        <tissue evidence="2">Whole animal</tissue>
    </source>
</reference>
<feature type="region of interest" description="Disordered" evidence="1">
    <location>
        <begin position="61"/>
        <end position="220"/>
    </location>
</feature>
<sequence>MEAERSKRTVNVRVNWTQLLPQLTPQLLGALKKLELAKCPDLIVRVGCCPEGVHIRLQADARSSVSQEMSKEELKKKAEVMKPGATSTGEKENASAEDTDDFHPVNPFDEPDEVEKKKVTEGCPINDEKKSKKRDEGKEFVQDDAGKKENEQKEKREKNDEDEKKKKEKLEDDTPAEQVKKQDEENKKEKTSAEEKETESLTSVPPSTTQSTPTKITPMVPILKTAKVTVQNETMPSSSARSVRPTVNAQTTSSYLMTTDSQVLPPPTTVQSPHRDVDSALRLPPTEVKKEVVQTADVKAHIPPKTSVMLSPKSETTTAYIMPPQSSAPARYEAVRPKGSEPLPQLNPATSVPRQKAVNAPRRTKDSISLGPKSKVPSLHEFLRPTIAPKPDASSVYLTPSNSPIVPPLTNREVPTLHKPQKTLSLLERMKGIGFSSRAIEKIEEKKSERQKKESELKKDKKPQLREDTKKQSNNKSREISAKTYEDKSINCNLDEGKSSMMTSSVMFFPYRLKKNMQIKCIQLGKSALGAQ</sequence>
<feature type="compositionally biased region" description="Low complexity" evidence="1">
    <location>
        <begin position="200"/>
        <end position="218"/>
    </location>
</feature>
<organism evidence="2 3">
    <name type="scientific">Steinernema hermaphroditum</name>
    <dbReference type="NCBI Taxonomy" id="289476"/>
    <lineage>
        <taxon>Eukaryota</taxon>
        <taxon>Metazoa</taxon>
        <taxon>Ecdysozoa</taxon>
        <taxon>Nematoda</taxon>
        <taxon>Chromadorea</taxon>
        <taxon>Rhabditida</taxon>
        <taxon>Tylenchina</taxon>
        <taxon>Panagrolaimomorpha</taxon>
        <taxon>Strongyloidoidea</taxon>
        <taxon>Steinernematidae</taxon>
        <taxon>Steinernema</taxon>
    </lineage>
</organism>
<evidence type="ECO:0000256" key="1">
    <source>
        <dbReference type="SAM" id="MobiDB-lite"/>
    </source>
</evidence>
<proteinExistence type="predicted"/>
<feature type="region of interest" description="Disordered" evidence="1">
    <location>
        <begin position="258"/>
        <end position="277"/>
    </location>
</feature>
<feature type="region of interest" description="Disordered" evidence="1">
    <location>
        <begin position="336"/>
        <end position="376"/>
    </location>
</feature>
<protein>
    <submittedName>
        <fullName evidence="2">Uncharacterized protein</fullName>
    </submittedName>
</protein>